<keyword evidence="13" id="KW-1185">Reference proteome</keyword>
<dbReference type="Pfam" id="PF00664">
    <property type="entry name" value="ABC_membrane"/>
    <property type="match status" value="1"/>
</dbReference>
<evidence type="ECO:0000256" key="1">
    <source>
        <dbReference type="ARBA" id="ARBA00004651"/>
    </source>
</evidence>
<dbReference type="AlphaFoldDB" id="A0A1G5P3N8"/>
<dbReference type="InterPro" id="IPR003593">
    <property type="entry name" value="AAA+_ATPase"/>
</dbReference>
<dbReference type="SUPFAM" id="SSF90123">
    <property type="entry name" value="ABC transporter transmembrane region"/>
    <property type="match status" value="1"/>
</dbReference>
<dbReference type="InterPro" id="IPR027417">
    <property type="entry name" value="P-loop_NTPase"/>
</dbReference>
<dbReference type="PROSITE" id="PS50893">
    <property type="entry name" value="ABC_TRANSPORTER_2"/>
    <property type="match status" value="1"/>
</dbReference>
<reference evidence="12 13" key="1">
    <citation type="submission" date="2016-10" db="EMBL/GenBank/DDBJ databases">
        <authorList>
            <person name="de Groot N.N."/>
        </authorList>
    </citation>
    <scope>NUCLEOTIDE SEQUENCE [LARGE SCALE GENOMIC DNA]</scope>
    <source>
        <strain evidence="12 13">DSM 2698</strain>
    </source>
</reference>
<dbReference type="InterPro" id="IPR011527">
    <property type="entry name" value="ABC1_TM_dom"/>
</dbReference>
<evidence type="ECO:0000256" key="8">
    <source>
        <dbReference type="ARBA" id="ARBA00024725"/>
    </source>
</evidence>
<dbReference type="SMART" id="SM00382">
    <property type="entry name" value="AAA"/>
    <property type="match status" value="1"/>
</dbReference>
<dbReference type="FunFam" id="3.40.50.300:FF:000218">
    <property type="entry name" value="Multidrug ABC transporter ATP-binding protein"/>
    <property type="match status" value="1"/>
</dbReference>
<feature type="transmembrane region" description="Helical" evidence="9">
    <location>
        <begin position="38"/>
        <end position="59"/>
    </location>
</feature>
<keyword evidence="4" id="KW-0547">Nucleotide-binding</keyword>
<dbReference type="GO" id="GO:0005886">
    <property type="term" value="C:plasma membrane"/>
    <property type="evidence" value="ECO:0007669"/>
    <property type="project" value="UniProtKB-SubCell"/>
</dbReference>
<dbReference type="InterPro" id="IPR036640">
    <property type="entry name" value="ABC1_TM_sf"/>
</dbReference>
<name>A0A1G5P3N8_AFIMA</name>
<evidence type="ECO:0000256" key="9">
    <source>
        <dbReference type="SAM" id="Phobius"/>
    </source>
</evidence>
<dbReference type="InterPro" id="IPR017871">
    <property type="entry name" value="ABC_transporter-like_CS"/>
</dbReference>
<keyword evidence="7 9" id="KW-0472">Membrane</keyword>
<dbReference type="PROSITE" id="PS00211">
    <property type="entry name" value="ABC_TRANSPORTER_1"/>
    <property type="match status" value="1"/>
</dbReference>
<evidence type="ECO:0000259" key="10">
    <source>
        <dbReference type="PROSITE" id="PS50893"/>
    </source>
</evidence>
<dbReference type="Proteomes" id="UP000199347">
    <property type="component" value="Unassembled WGS sequence"/>
</dbReference>
<dbReference type="Gene3D" id="3.40.50.300">
    <property type="entry name" value="P-loop containing nucleotide triphosphate hydrolases"/>
    <property type="match status" value="1"/>
</dbReference>
<dbReference type="EMBL" id="FMVW01000008">
    <property type="protein sequence ID" value="SCZ43681.1"/>
    <property type="molecule type" value="Genomic_DNA"/>
</dbReference>
<comment type="similarity">
    <text evidence="2">Belongs to the ABC transporter superfamily.</text>
</comment>
<dbReference type="PANTHER" id="PTHR43394:SF1">
    <property type="entry name" value="ATP-BINDING CASSETTE SUB-FAMILY B MEMBER 10, MITOCHONDRIAL"/>
    <property type="match status" value="1"/>
</dbReference>
<evidence type="ECO:0000256" key="3">
    <source>
        <dbReference type="ARBA" id="ARBA00022692"/>
    </source>
</evidence>
<evidence type="ECO:0000256" key="5">
    <source>
        <dbReference type="ARBA" id="ARBA00022840"/>
    </source>
</evidence>
<feature type="transmembrane region" description="Helical" evidence="9">
    <location>
        <begin position="295"/>
        <end position="319"/>
    </location>
</feature>
<dbReference type="STRING" id="1120955.SAMN03080610_03105"/>
<dbReference type="SUPFAM" id="SSF52540">
    <property type="entry name" value="P-loop containing nucleoside triphosphate hydrolases"/>
    <property type="match status" value="1"/>
</dbReference>
<keyword evidence="3 9" id="KW-0812">Transmembrane</keyword>
<feature type="transmembrane region" description="Helical" evidence="9">
    <location>
        <begin position="266"/>
        <end position="289"/>
    </location>
</feature>
<dbReference type="FunFam" id="1.20.1560.10:FF:000070">
    <property type="entry name" value="Multidrug ABC transporter ATP-binding protein"/>
    <property type="match status" value="1"/>
</dbReference>
<feature type="transmembrane region" description="Helical" evidence="9">
    <location>
        <begin position="151"/>
        <end position="177"/>
    </location>
</feature>
<protein>
    <submittedName>
        <fullName evidence="12">ATP-binding cassette, subfamily B, multidrug efflux pump</fullName>
    </submittedName>
</protein>
<comment type="subcellular location">
    <subcellularLocation>
        <location evidence="1">Cell membrane</location>
        <topology evidence="1">Multi-pass membrane protein</topology>
    </subcellularLocation>
</comment>
<feature type="transmembrane region" description="Helical" evidence="9">
    <location>
        <begin position="183"/>
        <end position="202"/>
    </location>
</feature>
<dbReference type="GO" id="GO:0015421">
    <property type="term" value="F:ABC-type oligopeptide transporter activity"/>
    <property type="evidence" value="ECO:0007669"/>
    <property type="project" value="TreeGrafter"/>
</dbReference>
<keyword evidence="6 9" id="KW-1133">Transmembrane helix</keyword>
<dbReference type="PROSITE" id="PS50929">
    <property type="entry name" value="ABC_TM1F"/>
    <property type="match status" value="1"/>
</dbReference>
<keyword evidence="5 12" id="KW-0067">ATP-binding</keyword>
<dbReference type="InterPro" id="IPR039421">
    <property type="entry name" value="Type_1_exporter"/>
</dbReference>
<dbReference type="GO" id="GO:0005524">
    <property type="term" value="F:ATP binding"/>
    <property type="evidence" value="ECO:0007669"/>
    <property type="project" value="UniProtKB-KW"/>
</dbReference>
<dbReference type="Gene3D" id="1.20.1560.10">
    <property type="entry name" value="ABC transporter type 1, transmembrane domain"/>
    <property type="match status" value="1"/>
</dbReference>
<evidence type="ECO:0000256" key="4">
    <source>
        <dbReference type="ARBA" id="ARBA00022741"/>
    </source>
</evidence>
<evidence type="ECO:0000313" key="13">
    <source>
        <dbReference type="Proteomes" id="UP000199347"/>
    </source>
</evidence>
<dbReference type="GO" id="GO:0016887">
    <property type="term" value="F:ATP hydrolysis activity"/>
    <property type="evidence" value="ECO:0007669"/>
    <property type="project" value="InterPro"/>
</dbReference>
<gene>
    <name evidence="12" type="ORF">SAMN03080610_03105</name>
</gene>
<comment type="function">
    <text evidence="8">Part of an ABC transporter complex. Transmembrane domains (TMD) form a pore in the inner membrane and the ATP-binding domain (NBD) is responsible for energy generation.</text>
</comment>
<organism evidence="12 13">
    <name type="scientific">Afifella marina DSM 2698</name>
    <dbReference type="NCBI Taxonomy" id="1120955"/>
    <lineage>
        <taxon>Bacteria</taxon>
        <taxon>Pseudomonadati</taxon>
        <taxon>Pseudomonadota</taxon>
        <taxon>Alphaproteobacteria</taxon>
        <taxon>Hyphomicrobiales</taxon>
        <taxon>Afifellaceae</taxon>
        <taxon>Afifella</taxon>
    </lineage>
</organism>
<accession>A0A1G5P3N8</accession>
<proteinExistence type="inferred from homology"/>
<dbReference type="InterPro" id="IPR003439">
    <property type="entry name" value="ABC_transporter-like_ATP-bd"/>
</dbReference>
<dbReference type="RefSeq" id="WP_092815263.1">
    <property type="nucleotide sequence ID" value="NZ_FMVW01000008.1"/>
</dbReference>
<evidence type="ECO:0000256" key="2">
    <source>
        <dbReference type="ARBA" id="ARBA00005417"/>
    </source>
</evidence>
<evidence type="ECO:0000256" key="6">
    <source>
        <dbReference type="ARBA" id="ARBA00022989"/>
    </source>
</evidence>
<sequence>MFRFFERLIDPLRPEPAQPPATTMAFIWHYARQMGWPLAALLATGLGSAVTDAVVFSFIGRLVDMIGSANRETFWSDHGLTLLGMAFVVLVLRPAFVIANSLLSEQSVAPNFANLVRWQSYRHVLRQSVSFFANDFAGRIANKVMQTGISLADFVTGLAETLWTVLVFAITALVLLGQADLRLMLPVIVWLGGYVLLAYVTIPRLRGAAKRVSNQRSIVNGRIVDSYTNIQTVKLFAEAETEESFVRQAIGSFVERLRILTRQVTTIRAVLTVLNAGLVVSIAVTSLWLWQANAITVGAIATGLALATRLSTMAGWVMFQLSALFRHIGIVQDGLETISRPHEVLDKPDASDLVVSGGEISFEHIRFHYGRGGGVIEDLSLHVRPGERLGLVGVSGAGKSTLVSLLLRFYDLEGGRILIDGQDISEVTQASLRAAIGVVTQDTALLHRSVRDNIVYGRPDADEDQYEEAARAAEAAEFIDNLSDHRGRSGYDALVGERGVKLSGGQRQRIAIARVLLKDAPILVLDEATSALDSEAEAAIQENLERLMQGKTVIAIAHRLSTIAAMDRLVVLDRGQIVETGTHQTLLQKNGVYAKLWERQSGGFLAPREISLDVA</sequence>
<evidence type="ECO:0000259" key="11">
    <source>
        <dbReference type="PROSITE" id="PS50929"/>
    </source>
</evidence>
<feature type="transmembrane region" description="Helical" evidence="9">
    <location>
        <begin position="79"/>
        <end position="103"/>
    </location>
</feature>
<evidence type="ECO:0000256" key="7">
    <source>
        <dbReference type="ARBA" id="ARBA00023136"/>
    </source>
</evidence>
<dbReference type="Pfam" id="PF00005">
    <property type="entry name" value="ABC_tran"/>
    <property type="match status" value="1"/>
</dbReference>
<dbReference type="PANTHER" id="PTHR43394">
    <property type="entry name" value="ATP-DEPENDENT PERMEASE MDL1, MITOCHONDRIAL"/>
    <property type="match status" value="1"/>
</dbReference>
<feature type="domain" description="ABC transmembrane type-1" evidence="11">
    <location>
        <begin position="39"/>
        <end position="326"/>
    </location>
</feature>
<evidence type="ECO:0000313" key="12">
    <source>
        <dbReference type="EMBL" id="SCZ43681.1"/>
    </source>
</evidence>
<feature type="domain" description="ABC transporter" evidence="10">
    <location>
        <begin position="360"/>
        <end position="599"/>
    </location>
</feature>